<dbReference type="EMBL" id="JAMKFB020000011">
    <property type="protein sequence ID" value="KAL0180595.1"/>
    <property type="molecule type" value="Genomic_DNA"/>
</dbReference>
<evidence type="ECO:0000313" key="2">
    <source>
        <dbReference type="EMBL" id="KAL0180595.1"/>
    </source>
</evidence>
<feature type="chain" id="PRO_5044741193" evidence="1">
    <location>
        <begin position="20"/>
        <end position="122"/>
    </location>
</feature>
<proteinExistence type="predicted"/>
<name>A0ABD0Q3W1_CIRMR</name>
<keyword evidence="1" id="KW-0732">Signal</keyword>
<feature type="signal peptide" evidence="1">
    <location>
        <begin position="1"/>
        <end position="19"/>
    </location>
</feature>
<accession>A0ABD0Q3W1</accession>
<evidence type="ECO:0000256" key="1">
    <source>
        <dbReference type="SAM" id="SignalP"/>
    </source>
</evidence>
<organism evidence="2 3">
    <name type="scientific">Cirrhinus mrigala</name>
    <name type="common">Mrigala</name>
    <dbReference type="NCBI Taxonomy" id="683832"/>
    <lineage>
        <taxon>Eukaryota</taxon>
        <taxon>Metazoa</taxon>
        <taxon>Chordata</taxon>
        <taxon>Craniata</taxon>
        <taxon>Vertebrata</taxon>
        <taxon>Euteleostomi</taxon>
        <taxon>Actinopterygii</taxon>
        <taxon>Neopterygii</taxon>
        <taxon>Teleostei</taxon>
        <taxon>Ostariophysi</taxon>
        <taxon>Cypriniformes</taxon>
        <taxon>Cyprinidae</taxon>
        <taxon>Labeoninae</taxon>
        <taxon>Labeonini</taxon>
        <taxon>Cirrhinus</taxon>
    </lineage>
</organism>
<evidence type="ECO:0000313" key="3">
    <source>
        <dbReference type="Proteomes" id="UP001529510"/>
    </source>
</evidence>
<dbReference type="AlphaFoldDB" id="A0ABD0Q3W1"/>
<gene>
    <name evidence="2" type="ORF">M9458_023001</name>
</gene>
<comment type="caution">
    <text evidence="2">The sequence shown here is derived from an EMBL/GenBank/DDBJ whole genome shotgun (WGS) entry which is preliminary data.</text>
</comment>
<reference evidence="2 3" key="1">
    <citation type="submission" date="2024-05" db="EMBL/GenBank/DDBJ databases">
        <title>Genome sequencing and assembly of Indian major carp, Cirrhinus mrigala (Hamilton, 1822).</title>
        <authorList>
            <person name="Mohindra V."/>
            <person name="Chowdhury L.M."/>
            <person name="Lal K."/>
            <person name="Jena J.K."/>
        </authorList>
    </citation>
    <scope>NUCLEOTIDE SEQUENCE [LARGE SCALE GENOMIC DNA]</scope>
    <source>
        <strain evidence="2">CM1030</strain>
        <tissue evidence="2">Blood</tissue>
    </source>
</reference>
<dbReference type="Proteomes" id="UP001529510">
    <property type="component" value="Unassembled WGS sequence"/>
</dbReference>
<keyword evidence="3" id="KW-1185">Reference proteome</keyword>
<protein>
    <submittedName>
        <fullName evidence="2">Uncharacterized protein</fullName>
    </submittedName>
</protein>
<sequence length="122" mass="13665">MNTFLFNSVFSLSVLMAVAHEHLKERGLFGLPPPPPGATPADYYHLMTGHRNPYGELLMQGAGAAAAAAHLPEYFTPVDGEFRDTQTRVRLYNCAKMHEICCALRIHVCFQDCTYVCLQRSF</sequence>